<dbReference type="RefSeq" id="WP_161811729.1">
    <property type="nucleotide sequence ID" value="NZ_BLJN01000002.1"/>
</dbReference>
<keyword evidence="1 2" id="KW-0129">CBS domain</keyword>
<dbReference type="EMBL" id="BLJN01000002">
    <property type="protein sequence ID" value="GFE79981.1"/>
    <property type="molecule type" value="Genomic_DNA"/>
</dbReference>
<dbReference type="SMART" id="SM00116">
    <property type="entry name" value="CBS"/>
    <property type="match status" value="2"/>
</dbReference>
<dbReference type="InterPro" id="IPR000644">
    <property type="entry name" value="CBS_dom"/>
</dbReference>
<name>A0A829YAL0_9GAMM</name>
<dbReference type="PANTHER" id="PTHR43080">
    <property type="entry name" value="CBS DOMAIN-CONTAINING PROTEIN CBSX3, MITOCHONDRIAL"/>
    <property type="match status" value="1"/>
</dbReference>
<dbReference type="PROSITE" id="PS51371">
    <property type="entry name" value="CBS"/>
    <property type="match status" value="2"/>
</dbReference>
<accession>A0A829YAL0</accession>
<reference evidence="5" key="1">
    <citation type="submission" date="2020-01" db="EMBL/GenBank/DDBJ databases">
        <title>'Steroidobacter agaridevorans' sp. nov., agar-degrading bacteria isolated from rhizosphere soils.</title>
        <authorList>
            <person name="Ikenaga M."/>
            <person name="Kataoka M."/>
            <person name="Murouchi A."/>
            <person name="Katsuragi S."/>
            <person name="Sakai M."/>
        </authorList>
    </citation>
    <scope>NUCLEOTIDE SEQUENCE [LARGE SCALE GENOMIC DNA]</scope>
    <source>
        <strain evidence="5">YU21-B</strain>
    </source>
</reference>
<evidence type="ECO:0000259" key="3">
    <source>
        <dbReference type="PROSITE" id="PS51371"/>
    </source>
</evidence>
<feature type="domain" description="CBS" evidence="3">
    <location>
        <begin position="72"/>
        <end position="129"/>
    </location>
</feature>
<evidence type="ECO:0000256" key="2">
    <source>
        <dbReference type="PROSITE-ProRule" id="PRU00703"/>
    </source>
</evidence>
<dbReference type="InterPro" id="IPR051257">
    <property type="entry name" value="Diverse_CBS-Domain"/>
</dbReference>
<dbReference type="InterPro" id="IPR046342">
    <property type="entry name" value="CBS_dom_sf"/>
</dbReference>
<protein>
    <submittedName>
        <fullName evidence="4">Inosine-5-monophosphate dehydrogenase</fullName>
    </submittedName>
</protein>
<dbReference type="SUPFAM" id="SSF54631">
    <property type="entry name" value="CBS-domain pair"/>
    <property type="match status" value="1"/>
</dbReference>
<evidence type="ECO:0000313" key="5">
    <source>
        <dbReference type="Proteomes" id="UP000445000"/>
    </source>
</evidence>
<dbReference type="Gene3D" id="3.10.580.10">
    <property type="entry name" value="CBS-domain"/>
    <property type="match status" value="1"/>
</dbReference>
<dbReference type="PANTHER" id="PTHR43080:SF2">
    <property type="entry name" value="CBS DOMAIN-CONTAINING PROTEIN"/>
    <property type="match status" value="1"/>
</dbReference>
<evidence type="ECO:0000313" key="4">
    <source>
        <dbReference type="EMBL" id="GFE79981.1"/>
    </source>
</evidence>
<keyword evidence="5" id="KW-1185">Reference proteome</keyword>
<proteinExistence type="predicted"/>
<organism evidence="4 5">
    <name type="scientific">Steroidobacter agaridevorans</name>
    <dbReference type="NCBI Taxonomy" id="2695856"/>
    <lineage>
        <taxon>Bacteria</taxon>
        <taxon>Pseudomonadati</taxon>
        <taxon>Pseudomonadota</taxon>
        <taxon>Gammaproteobacteria</taxon>
        <taxon>Steroidobacterales</taxon>
        <taxon>Steroidobacteraceae</taxon>
        <taxon>Steroidobacter</taxon>
    </lineage>
</organism>
<evidence type="ECO:0000256" key="1">
    <source>
        <dbReference type="ARBA" id="ARBA00023122"/>
    </source>
</evidence>
<dbReference type="Pfam" id="PF00571">
    <property type="entry name" value="CBS"/>
    <property type="match status" value="2"/>
</dbReference>
<sequence length="149" mass="16600">MRCNEIMKAEIECVSPETSIREAARKLRDHRIGFLPVCDEAMRPVGTLTDRDIAIRAVAEEMPLEAPVEACMTWDVVSCSASDDIQEARDLMESYQVSRIICTGRQGRVEGIISLSDIVDVDEDSGAQTLRRVSQREVRGDSRFLSPGL</sequence>
<feature type="domain" description="CBS" evidence="3">
    <location>
        <begin position="7"/>
        <end position="64"/>
    </location>
</feature>
<comment type="caution">
    <text evidence="4">The sequence shown here is derived from an EMBL/GenBank/DDBJ whole genome shotgun (WGS) entry which is preliminary data.</text>
</comment>
<gene>
    <name evidence="4" type="ORF">GCM10011487_19810</name>
</gene>
<dbReference type="Proteomes" id="UP000445000">
    <property type="component" value="Unassembled WGS sequence"/>
</dbReference>
<dbReference type="AlphaFoldDB" id="A0A829YAL0"/>